<dbReference type="InterPro" id="IPR038471">
    <property type="entry name" value="MecA_C_sf"/>
</dbReference>
<reference evidence="2" key="1">
    <citation type="journal article" date="2022" name="Int. J. Syst. Evol. Microbiol.">
        <title>A novel species of lactic acid bacteria, Ligilactobacillus pabuli sp. nov., isolated from alfalfa silage.</title>
        <authorList>
            <person name="Tohno M."/>
            <person name="Tanizawa Y."/>
            <person name="Sawada H."/>
            <person name="Sakamoto M."/>
            <person name="Ohkuma M."/>
            <person name="Kobayashi H."/>
        </authorList>
    </citation>
    <scope>NUCLEOTIDE SEQUENCE</scope>
    <source>
        <strain evidence="2">AF129</strain>
    </source>
</reference>
<keyword evidence="3" id="KW-1185">Reference proteome</keyword>
<protein>
    <submittedName>
        <fullName evidence="2">Adaptor protein MecA</fullName>
    </submittedName>
</protein>
<dbReference type="Gene3D" id="3.30.70.1950">
    <property type="match status" value="1"/>
</dbReference>
<gene>
    <name evidence="2" type="ORF">LPAF129_21410</name>
</gene>
<dbReference type="PANTHER" id="PTHR39161">
    <property type="entry name" value="ADAPTER PROTEIN MECA"/>
    <property type="match status" value="1"/>
</dbReference>
<dbReference type="RefSeq" id="WP_244057120.1">
    <property type="nucleotide sequence ID" value="NZ_BQXH01000037.1"/>
</dbReference>
<dbReference type="PIRSF" id="PIRSF029008">
    <property type="entry name" value="MecA"/>
    <property type="match status" value="1"/>
</dbReference>
<evidence type="ECO:0000256" key="1">
    <source>
        <dbReference type="ARBA" id="ARBA00005397"/>
    </source>
</evidence>
<evidence type="ECO:0000313" key="2">
    <source>
        <dbReference type="EMBL" id="GKS82455.1"/>
    </source>
</evidence>
<organism evidence="2 3">
    <name type="scientific">Ligilactobacillus pabuli</name>
    <dbReference type="NCBI Taxonomy" id="2886039"/>
    <lineage>
        <taxon>Bacteria</taxon>
        <taxon>Bacillati</taxon>
        <taxon>Bacillota</taxon>
        <taxon>Bacilli</taxon>
        <taxon>Lactobacillales</taxon>
        <taxon>Lactobacillaceae</taxon>
        <taxon>Ligilactobacillus</taxon>
    </lineage>
</organism>
<dbReference type="PANTHER" id="PTHR39161:SF1">
    <property type="entry name" value="ADAPTER PROTEIN MECA 1"/>
    <property type="match status" value="1"/>
</dbReference>
<proteinExistence type="inferred from homology"/>
<sequence>MEMEKINDNTIRVLLENQDLADRGVTVLDLLGSQNEIESFFYSILDEVDVDREFRNIDAVTFQILPNRNGLELFISKVDPNNLDKMPYNPADSHVNDASTDEIKKTLEQLNMNGFGVNDDVADYIRNHIENYRDERRTDLNGGETEQLGTEVAIKHYLVGFADFEDFIELVKTVGQTDVTASLYLLNSQYYLDLAFDTHDVSADRIKDFMSNMYEYGQAVNFGAAVLRERGQVIVENNAFHWALAYFK</sequence>
<dbReference type="Pfam" id="PF05389">
    <property type="entry name" value="MecA"/>
    <property type="match status" value="1"/>
</dbReference>
<dbReference type="Proteomes" id="UP001055149">
    <property type="component" value="Unassembled WGS sequence"/>
</dbReference>
<name>A0ABQ5JPL6_9LACO</name>
<evidence type="ECO:0000313" key="3">
    <source>
        <dbReference type="Proteomes" id="UP001055149"/>
    </source>
</evidence>
<comment type="caution">
    <text evidence="2">The sequence shown here is derived from an EMBL/GenBank/DDBJ whole genome shotgun (WGS) entry which is preliminary data.</text>
</comment>
<accession>A0ABQ5JPL6</accession>
<dbReference type="InterPro" id="IPR008681">
    <property type="entry name" value="Neg-reg_MecA"/>
</dbReference>
<comment type="similarity">
    <text evidence="1">Belongs to the MecA family.</text>
</comment>
<dbReference type="EMBL" id="BQXH01000037">
    <property type="protein sequence ID" value="GKS82455.1"/>
    <property type="molecule type" value="Genomic_DNA"/>
</dbReference>